<dbReference type="Gene3D" id="3.40.50.150">
    <property type="entry name" value="Vaccinia Virus protein VP39"/>
    <property type="match status" value="1"/>
</dbReference>
<keyword evidence="2" id="KW-0808">Transferase</keyword>
<proteinExistence type="predicted"/>
<dbReference type="Pfam" id="PF08241">
    <property type="entry name" value="Methyltransf_11"/>
    <property type="match status" value="1"/>
</dbReference>
<dbReference type="PANTHER" id="PTHR42912">
    <property type="entry name" value="METHYLTRANSFERASE"/>
    <property type="match status" value="1"/>
</dbReference>
<dbReference type="InterPro" id="IPR029063">
    <property type="entry name" value="SAM-dependent_MTases_sf"/>
</dbReference>
<dbReference type="EMBL" id="CADCWL010000256">
    <property type="protein sequence ID" value="CAA9586039.1"/>
    <property type="molecule type" value="Genomic_DNA"/>
</dbReference>
<gene>
    <name evidence="2" type="ORF">AVDCRST_MAG19-4671</name>
</gene>
<accession>A0A6J4VRK7</accession>
<dbReference type="AlphaFoldDB" id="A0A6J4VRK7"/>
<dbReference type="GO" id="GO:0008757">
    <property type="term" value="F:S-adenosylmethionine-dependent methyltransferase activity"/>
    <property type="evidence" value="ECO:0007669"/>
    <property type="project" value="InterPro"/>
</dbReference>
<dbReference type="InterPro" id="IPR050508">
    <property type="entry name" value="Methyltransf_Superfamily"/>
</dbReference>
<sequence length="241" mass="25190">MSQTGPAPAAAGTPTDFDAIAGEYDGSLPAHVVAHYLAKRLAFIERHTRPGPALDLGCGTGLLAARVAAAGYAVTGLDPSRGMLRELRRRSPEVAAVAADGTALPFPDDAFALTYCVAVLHHVAAAAAVRATLREMARVTRPGGHVLVWDHNPRNPYWPLLMRRVPQDTGAERLIPEAEIVAGLAAGGARPVLTAQLGLVPDFVPRPLLPSVAALERAVEAVPGLRRLCAHNVVLAVKAGS</sequence>
<dbReference type="SUPFAM" id="SSF53335">
    <property type="entry name" value="S-adenosyl-L-methionine-dependent methyltransferases"/>
    <property type="match status" value="1"/>
</dbReference>
<organism evidence="2">
    <name type="scientific">uncultured Thermomicrobiales bacterium</name>
    <dbReference type="NCBI Taxonomy" id="1645740"/>
    <lineage>
        <taxon>Bacteria</taxon>
        <taxon>Pseudomonadati</taxon>
        <taxon>Thermomicrobiota</taxon>
        <taxon>Thermomicrobia</taxon>
        <taxon>Thermomicrobiales</taxon>
        <taxon>environmental samples</taxon>
    </lineage>
</organism>
<reference evidence="2" key="1">
    <citation type="submission" date="2020-02" db="EMBL/GenBank/DDBJ databases">
        <authorList>
            <person name="Meier V. D."/>
        </authorList>
    </citation>
    <scope>NUCLEOTIDE SEQUENCE</scope>
    <source>
        <strain evidence="2">AVDCRST_MAG19</strain>
    </source>
</reference>
<feature type="domain" description="Methyltransferase type 11" evidence="1">
    <location>
        <begin position="54"/>
        <end position="147"/>
    </location>
</feature>
<keyword evidence="2" id="KW-0489">Methyltransferase</keyword>
<protein>
    <submittedName>
        <fullName evidence="2">5-carboxymethyl uridine and 5-carboxymethyl 2-thiouridine methyltransferase</fullName>
    </submittedName>
</protein>
<evidence type="ECO:0000259" key="1">
    <source>
        <dbReference type="Pfam" id="PF08241"/>
    </source>
</evidence>
<dbReference type="GO" id="GO:0032259">
    <property type="term" value="P:methylation"/>
    <property type="evidence" value="ECO:0007669"/>
    <property type="project" value="UniProtKB-KW"/>
</dbReference>
<dbReference type="InterPro" id="IPR013216">
    <property type="entry name" value="Methyltransf_11"/>
</dbReference>
<dbReference type="CDD" id="cd02440">
    <property type="entry name" value="AdoMet_MTases"/>
    <property type="match status" value="1"/>
</dbReference>
<name>A0A6J4VRK7_9BACT</name>
<evidence type="ECO:0000313" key="2">
    <source>
        <dbReference type="EMBL" id="CAA9586039.1"/>
    </source>
</evidence>